<accession>A0ABQ6IMF7</accession>
<dbReference type="RefSeq" id="WP_284302440.1">
    <property type="nucleotide sequence ID" value="NZ_BSUO01000001.1"/>
</dbReference>
<dbReference type="SUPFAM" id="SSF51338">
    <property type="entry name" value="Composite domain of metallo-dependent hydrolases"/>
    <property type="match status" value="2"/>
</dbReference>
<dbReference type="InterPro" id="IPR032466">
    <property type="entry name" value="Metal_Hydrolase"/>
</dbReference>
<evidence type="ECO:0000259" key="1">
    <source>
        <dbReference type="Pfam" id="PF01979"/>
    </source>
</evidence>
<reference evidence="3" key="1">
    <citation type="journal article" date="2019" name="Int. J. Syst. Evol. Microbiol.">
        <title>The Global Catalogue of Microorganisms (GCM) 10K type strain sequencing project: providing services to taxonomists for standard genome sequencing and annotation.</title>
        <authorList>
            <consortium name="The Broad Institute Genomics Platform"/>
            <consortium name="The Broad Institute Genome Sequencing Center for Infectious Disease"/>
            <person name="Wu L."/>
            <person name="Ma J."/>
        </authorList>
    </citation>
    <scope>NUCLEOTIDE SEQUENCE [LARGE SCALE GENOMIC DNA]</scope>
    <source>
        <strain evidence="3">NBRC 113072</strain>
    </source>
</reference>
<dbReference type="Proteomes" id="UP001157126">
    <property type="component" value="Unassembled WGS sequence"/>
</dbReference>
<dbReference type="InterPro" id="IPR006311">
    <property type="entry name" value="TAT_signal"/>
</dbReference>
<dbReference type="Pfam" id="PF01979">
    <property type="entry name" value="Amidohydro_1"/>
    <property type="match status" value="1"/>
</dbReference>
<dbReference type="SUPFAM" id="SSF51556">
    <property type="entry name" value="Metallo-dependent hydrolases"/>
    <property type="match status" value="1"/>
</dbReference>
<protein>
    <submittedName>
        <fullName evidence="2">Xaa-Pro dipeptidase</fullName>
    </submittedName>
</protein>
<dbReference type="InterPro" id="IPR006680">
    <property type="entry name" value="Amidohydro-rel"/>
</dbReference>
<sequence>MCVHDHENSDVSLPAVARRNVLAGAAVLAGIAGVGLASSPAAAAAGEPRKDRGSAPHPPVLIVEGGALVDPETGDVTPDAVVVFARGRVVASGSRDATRRAVKEHGRGARVLRADGRWVVPGLIDVHVHNNTLEDAATVLRAGATSTRSGSSLFYQDVALAEYSKWAPGRVPRMLPAGTFVTPDLGDTILGDPELAPLAALRNGVRTPADLAHLTKVNLSRGARVIKTRANPRAGLPEQDPLELVYDREQLSAVVKAAGKAGVLCHAYSEKGIDGAVRAGIRSLEHGVFVGERTLAEMARRRTYFTPTIATIDGMRHVEDPVLRARGEEYVPVLVKAVAEAHRRGVPIVAGTDSFGTAVDPIGKETRFLHEAGLSPLEALRSATTRAARLLGWSRAGRLTPGAFADAVIVDSDPLQDGAALEKVRVVIAQGVVVRED</sequence>
<dbReference type="InterPro" id="IPR011059">
    <property type="entry name" value="Metal-dep_hydrolase_composite"/>
</dbReference>
<feature type="domain" description="Amidohydrolase-related" evidence="1">
    <location>
        <begin position="118"/>
        <end position="434"/>
    </location>
</feature>
<dbReference type="EMBL" id="BSUO01000001">
    <property type="protein sequence ID" value="GMA38372.1"/>
    <property type="molecule type" value="Genomic_DNA"/>
</dbReference>
<proteinExistence type="predicted"/>
<evidence type="ECO:0000313" key="2">
    <source>
        <dbReference type="EMBL" id="GMA38372.1"/>
    </source>
</evidence>
<dbReference type="PROSITE" id="PS51318">
    <property type="entry name" value="TAT"/>
    <property type="match status" value="1"/>
</dbReference>
<organism evidence="2 3">
    <name type="scientific">Mobilicoccus caccae</name>
    <dbReference type="NCBI Taxonomy" id="1859295"/>
    <lineage>
        <taxon>Bacteria</taxon>
        <taxon>Bacillati</taxon>
        <taxon>Actinomycetota</taxon>
        <taxon>Actinomycetes</taxon>
        <taxon>Micrococcales</taxon>
        <taxon>Dermatophilaceae</taxon>
        <taxon>Mobilicoccus</taxon>
    </lineage>
</organism>
<evidence type="ECO:0000313" key="3">
    <source>
        <dbReference type="Proteomes" id="UP001157126"/>
    </source>
</evidence>
<dbReference type="PANTHER" id="PTHR43135">
    <property type="entry name" value="ALPHA-D-RIBOSE 1-METHYLPHOSPHONATE 5-TRIPHOSPHATE DIPHOSPHATASE"/>
    <property type="match status" value="1"/>
</dbReference>
<name>A0ABQ6IMF7_9MICO</name>
<dbReference type="PANTHER" id="PTHR43135:SF3">
    <property type="entry name" value="ALPHA-D-RIBOSE 1-METHYLPHOSPHONATE 5-TRIPHOSPHATE DIPHOSPHATASE"/>
    <property type="match status" value="1"/>
</dbReference>
<gene>
    <name evidence="2" type="ORF">GCM10025883_04170</name>
</gene>
<dbReference type="Gene3D" id="3.20.20.140">
    <property type="entry name" value="Metal-dependent hydrolases"/>
    <property type="match status" value="1"/>
</dbReference>
<comment type="caution">
    <text evidence="2">The sequence shown here is derived from an EMBL/GenBank/DDBJ whole genome shotgun (WGS) entry which is preliminary data.</text>
</comment>
<dbReference type="Gene3D" id="2.30.40.10">
    <property type="entry name" value="Urease, subunit C, domain 1"/>
    <property type="match status" value="1"/>
</dbReference>
<keyword evidence="3" id="KW-1185">Reference proteome</keyword>
<dbReference type="InterPro" id="IPR051781">
    <property type="entry name" value="Metallo-dep_Hydrolase"/>
</dbReference>